<keyword evidence="2 3" id="KW-0040">ANK repeat</keyword>
<gene>
    <name evidence="6" type="ORF">Ctob_004467</name>
</gene>
<dbReference type="SMART" id="SM00271">
    <property type="entry name" value="DnaJ"/>
    <property type="match status" value="1"/>
</dbReference>
<dbReference type="Pfam" id="PF12796">
    <property type="entry name" value="Ank_2"/>
    <property type="match status" value="1"/>
</dbReference>
<dbReference type="EMBL" id="JWZX01003246">
    <property type="protein sequence ID" value="KOO22840.1"/>
    <property type="molecule type" value="Genomic_DNA"/>
</dbReference>
<accession>A0A0M0J8N1</accession>
<dbReference type="SUPFAM" id="SSF46565">
    <property type="entry name" value="Chaperone J-domain"/>
    <property type="match status" value="1"/>
</dbReference>
<evidence type="ECO:0000256" key="3">
    <source>
        <dbReference type="PROSITE-ProRule" id="PRU00023"/>
    </source>
</evidence>
<dbReference type="OrthoDB" id="3925362at2759"/>
<dbReference type="InterPro" id="IPR018253">
    <property type="entry name" value="DnaJ_domain_CS"/>
</dbReference>
<feature type="domain" description="J" evidence="5">
    <location>
        <begin position="3"/>
        <end position="64"/>
    </location>
</feature>
<evidence type="ECO:0000313" key="6">
    <source>
        <dbReference type="EMBL" id="KOO22840.1"/>
    </source>
</evidence>
<dbReference type="Proteomes" id="UP000037460">
    <property type="component" value="Unassembled WGS sequence"/>
</dbReference>
<dbReference type="CDD" id="cd06257">
    <property type="entry name" value="DnaJ"/>
    <property type="match status" value="1"/>
</dbReference>
<evidence type="ECO:0000256" key="2">
    <source>
        <dbReference type="ARBA" id="ARBA00023043"/>
    </source>
</evidence>
<dbReference type="PANTHER" id="PTHR24171">
    <property type="entry name" value="ANKYRIN REPEAT DOMAIN-CONTAINING PROTEIN 39-RELATED"/>
    <property type="match status" value="1"/>
</dbReference>
<dbReference type="Gene3D" id="1.25.40.20">
    <property type="entry name" value="Ankyrin repeat-containing domain"/>
    <property type="match status" value="2"/>
</dbReference>
<evidence type="ECO:0000256" key="1">
    <source>
        <dbReference type="ARBA" id="ARBA00022737"/>
    </source>
</evidence>
<feature type="repeat" description="ANK" evidence="3">
    <location>
        <begin position="519"/>
        <end position="551"/>
    </location>
</feature>
<evidence type="ECO:0000259" key="5">
    <source>
        <dbReference type="PROSITE" id="PS50076"/>
    </source>
</evidence>
<dbReference type="PROSITE" id="PS50088">
    <property type="entry name" value="ANK_REPEAT"/>
    <property type="match status" value="2"/>
</dbReference>
<dbReference type="InterPro" id="IPR036869">
    <property type="entry name" value="J_dom_sf"/>
</dbReference>
<proteinExistence type="predicted"/>
<keyword evidence="7" id="KW-1185">Reference proteome</keyword>
<dbReference type="AlphaFoldDB" id="A0A0M0J8N1"/>
<organism evidence="6 7">
    <name type="scientific">Chrysochromulina tobinii</name>
    <dbReference type="NCBI Taxonomy" id="1460289"/>
    <lineage>
        <taxon>Eukaryota</taxon>
        <taxon>Haptista</taxon>
        <taxon>Haptophyta</taxon>
        <taxon>Prymnesiophyceae</taxon>
        <taxon>Prymnesiales</taxon>
        <taxon>Chrysochromulinaceae</taxon>
        <taxon>Chrysochromulina</taxon>
    </lineage>
</organism>
<dbReference type="PROSITE" id="PS50297">
    <property type="entry name" value="ANK_REP_REGION"/>
    <property type="match status" value="2"/>
</dbReference>
<dbReference type="SUPFAM" id="SSF48403">
    <property type="entry name" value="Ankyrin repeat"/>
    <property type="match status" value="1"/>
</dbReference>
<dbReference type="Pfam" id="PF00023">
    <property type="entry name" value="Ank"/>
    <property type="match status" value="1"/>
</dbReference>
<feature type="region of interest" description="Disordered" evidence="4">
    <location>
        <begin position="247"/>
        <end position="315"/>
    </location>
</feature>
<dbReference type="PRINTS" id="PR00625">
    <property type="entry name" value="JDOMAIN"/>
</dbReference>
<dbReference type="Pfam" id="PF00226">
    <property type="entry name" value="DnaJ"/>
    <property type="match status" value="1"/>
</dbReference>
<dbReference type="PROSITE" id="PS00636">
    <property type="entry name" value="DNAJ_1"/>
    <property type="match status" value="1"/>
</dbReference>
<dbReference type="Gene3D" id="1.10.287.110">
    <property type="entry name" value="DnaJ domain"/>
    <property type="match status" value="1"/>
</dbReference>
<feature type="repeat" description="ANK" evidence="3">
    <location>
        <begin position="486"/>
        <end position="518"/>
    </location>
</feature>
<sequence>MPQPYEVLGVPTDASPEAISKAYRKLALKHHPDKGGSAAEFRVVAEAYAVLSDAEKRRVFDATGSVEVADLDLDGMMADVFTEGGFFEQMLEGDADLKEMMATEGKENLQKSFGSFFAAAMGGGGPVYMPDGSVMDADDMPRIRMPSLQELLDGCDDAEERQLMERVQKKMGIGSRGALVAGTGMQALEMLQRLGGDPTFWHSDDESNDEDEDSFLDDLQAQLQARNGKARVTAGVAGSTCSQAELVPHARERVQLPTRPSAPRTSSVTTRPPAVARAGTRAASHDIDDDDESLRPPPPAMRSTASASSDDASRSVPPALVKTWLDMARLGNLIEMQSMHEDEPSLVHLKGSGLEQTALHWSSTKADAKMTRDVPCIMALVHARADSNARTTKGNSSLALACKRGQWAAATALLDAGARADGVALMQALRHGASDELLRGLCGADGLLADGPEARSALMRAVMGADSTSVERLLKLHADVSLADANGARALHYCADQGDTKCALLLLGAGAEVDATDAHGNTALHAAGRRGHKALWATLLEANADAGALNSRGRTPKLLDKADADAACIVM</sequence>
<dbReference type="InterPro" id="IPR036770">
    <property type="entry name" value="Ankyrin_rpt-contain_sf"/>
</dbReference>
<dbReference type="PROSITE" id="PS50076">
    <property type="entry name" value="DNAJ_2"/>
    <property type="match status" value="1"/>
</dbReference>
<evidence type="ECO:0000256" key="4">
    <source>
        <dbReference type="SAM" id="MobiDB-lite"/>
    </source>
</evidence>
<dbReference type="SMART" id="SM00248">
    <property type="entry name" value="ANK"/>
    <property type="match status" value="5"/>
</dbReference>
<name>A0A0M0J8N1_9EUKA</name>
<keyword evidence="1" id="KW-0677">Repeat</keyword>
<reference evidence="7" key="1">
    <citation type="journal article" date="2015" name="PLoS Genet.">
        <title>Genome Sequence and Transcriptome Analyses of Chrysochromulina tobin: Metabolic Tools for Enhanced Algal Fitness in the Prominent Order Prymnesiales (Haptophyceae).</title>
        <authorList>
            <person name="Hovde B.T."/>
            <person name="Deodato C.R."/>
            <person name="Hunsperger H.M."/>
            <person name="Ryken S.A."/>
            <person name="Yost W."/>
            <person name="Jha R.K."/>
            <person name="Patterson J."/>
            <person name="Monnat R.J. Jr."/>
            <person name="Barlow S.B."/>
            <person name="Starkenburg S.R."/>
            <person name="Cattolico R.A."/>
        </authorList>
    </citation>
    <scope>NUCLEOTIDE SEQUENCE</scope>
    <source>
        <strain evidence="7">CCMP291</strain>
    </source>
</reference>
<dbReference type="InterPro" id="IPR002110">
    <property type="entry name" value="Ankyrin_rpt"/>
</dbReference>
<comment type="caution">
    <text evidence="6">The sequence shown here is derived from an EMBL/GenBank/DDBJ whole genome shotgun (WGS) entry which is preliminary data.</text>
</comment>
<protein>
    <submittedName>
        <fullName evidence="6">Ankyrin-like protein</fullName>
    </submittedName>
</protein>
<dbReference type="InterPro" id="IPR001623">
    <property type="entry name" value="DnaJ_domain"/>
</dbReference>
<evidence type="ECO:0000313" key="7">
    <source>
        <dbReference type="Proteomes" id="UP000037460"/>
    </source>
</evidence>